<evidence type="ECO:0000256" key="1">
    <source>
        <dbReference type="SAM" id="MobiDB-lite"/>
    </source>
</evidence>
<dbReference type="SUPFAM" id="SSF54862">
    <property type="entry name" value="4Fe-4S ferredoxins"/>
    <property type="match status" value="1"/>
</dbReference>
<dbReference type="PANTHER" id="PTHR42895:SF1">
    <property type="entry name" value="IRON-SULFUR CLUSTER PROTEIN"/>
    <property type="match status" value="1"/>
</dbReference>
<evidence type="ECO:0000259" key="2">
    <source>
        <dbReference type="PROSITE" id="PS51379"/>
    </source>
</evidence>
<dbReference type="RefSeq" id="WP_305731299.1">
    <property type="nucleotide sequence ID" value="NZ_OW150024.1"/>
</dbReference>
<organism evidence="3 4">
    <name type="scientific">Trichlorobacter ammonificans</name>
    <dbReference type="NCBI Taxonomy" id="2916410"/>
    <lineage>
        <taxon>Bacteria</taxon>
        <taxon>Pseudomonadati</taxon>
        <taxon>Thermodesulfobacteriota</taxon>
        <taxon>Desulfuromonadia</taxon>
        <taxon>Geobacterales</taxon>
        <taxon>Geobacteraceae</taxon>
        <taxon>Trichlorobacter</taxon>
    </lineage>
</organism>
<gene>
    <name evidence="3" type="ORF">GEAMG1_0543</name>
</gene>
<dbReference type="InterPro" id="IPR017896">
    <property type="entry name" value="4Fe4S_Fe-S-bd"/>
</dbReference>
<feature type="domain" description="4Fe-4S ferredoxin-type" evidence="2">
    <location>
        <begin position="34"/>
        <end position="63"/>
    </location>
</feature>
<proteinExistence type="predicted"/>
<feature type="compositionally biased region" description="Low complexity" evidence="1">
    <location>
        <begin position="78"/>
        <end position="98"/>
    </location>
</feature>
<dbReference type="Pfam" id="PF12837">
    <property type="entry name" value="Fer4_6"/>
    <property type="match status" value="1"/>
</dbReference>
<dbReference type="InterPro" id="IPR052911">
    <property type="entry name" value="Corrinoid_activation_enz"/>
</dbReference>
<feature type="region of interest" description="Disordered" evidence="1">
    <location>
        <begin position="76"/>
        <end position="133"/>
    </location>
</feature>
<dbReference type="PROSITE" id="PS51379">
    <property type="entry name" value="4FE4S_FER_2"/>
    <property type="match status" value="2"/>
</dbReference>
<protein>
    <submittedName>
        <fullName evidence="3">4Fe-4S ferredoxin</fullName>
    </submittedName>
</protein>
<dbReference type="EMBL" id="OW150024">
    <property type="protein sequence ID" value="CAH2030360.1"/>
    <property type="molecule type" value="Genomic_DNA"/>
</dbReference>
<dbReference type="PANTHER" id="PTHR42895">
    <property type="entry name" value="IRON-SULFUR CLUSTER-BINDING PROTEIN-RELATED"/>
    <property type="match status" value="1"/>
</dbReference>
<reference evidence="3 4" key="1">
    <citation type="submission" date="2022-03" db="EMBL/GenBank/DDBJ databases">
        <authorList>
            <person name="Koch H."/>
        </authorList>
    </citation>
    <scope>NUCLEOTIDE SEQUENCE [LARGE SCALE GENOMIC DNA]</scope>
    <source>
        <strain evidence="3 4">G1</strain>
    </source>
</reference>
<accession>A0ABM9D609</accession>
<sequence>MLRKIVTIDPEKCDGCGLCVPSCAEGAITIVNGKAVLAADNLCDGLGACLGDCPRNAITIEEREADAFDEAAVAKHLAAQGKPAPAPHQAPAAPAAPHGHAHGHGHGGGCPGSRMMSFAKPAPEASQPAGSRQSRLAQWPVQLHLVSTSAPYFQGADLLITADCVPVAYAGYHEDFLDGKAVVMGCPKLDDNQFYAQKLTELFTKSDIKSVTVLKMEVPCCGGIAMAARQALAACGKQIPYKEVTIGIQGQIKG</sequence>
<feature type="domain" description="4Fe-4S ferredoxin-type" evidence="2">
    <location>
        <begin position="4"/>
        <end position="33"/>
    </location>
</feature>
<dbReference type="Gene3D" id="3.30.70.20">
    <property type="match status" value="1"/>
</dbReference>
<evidence type="ECO:0000313" key="3">
    <source>
        <dbReference type="EMBL" id="CAH2030360.1"/>
    </source>
</evidence>
<keyword evidence="4" id="KW-1185">Reference proteome</keyword>
<dbReference type="Proteomes" id="UP001295463">
    <property type="component" value="Chromosome"/>
</dbReference>
<evidence type="ECO:0000313" key="4">
    <source>
        <dbReference type="Proteomes" id="UP001295463"/>
    </source>
</evidence>
<name>A0ABM9D609_9BACT</name>